<dbReference type="InterPro" id="IPR023216">
    <property type="entry name" value="Tscrpt_reg_SKI_SnoN"/>
</dbReference>
<dbReference type="PANTHER" id="PTHR10005">
    <property type="entry name" value="SKI ONCOGENE-RELATED"/>
    <property type="match status" value="1"/>
</dbReference>
<dbReference type="FunFam" id="3.10.260.20:FF:000002">
    <property type="entry name" value="SKI-like oncogene a"/>
    <property type="match status" value="1"/>
</dbReference>
<proteinExistence type="inferred from homology"/>
<dbReference type="EMBL" id="OB661147">
    <property type="protein sequence ID" value="CAD7227448.1"/>
    <property type="molecule type" value="Genomic_DNA"/>
</dbReference>
<sequence>MERRRDTPSVHPHLKQVLKKYQTSAMTTLNGPSSVIESGHVTTAASPLVSGEDDDKPVEAASVTSLPFAPFVAGSDPGSQREEVVFEGKSIPCFTVGGEKRLCLYSIFTSVLRDFSLSQINQTCDDLRIFCSQCNPAQLRELKDCGILPASAPSCGLITRTDAERLCSVLLRSAPPRLPSDFKTRPFGFKVYHLCFGKAKGICYLDWYDSPEARCIECIDCLGLMSPEHFVSHVCRRRENRTVHWGYDSSHWRSYILLADDQERCDKLQVHLDDFKNRFDPEVKPQNLHKRKQEEPGRDLTATTVHGRRQDVGASFRVVLDLTLPGYSCMLV</sequence>
<evidence type="ECO:0000256" key="1">
    <source>
        <dbReference type="ARBA" id="ARBA00009513"/>
    </source>
</evidence>
<dbReference type="PANTHER" id="PTHR10005:SF25">
    <property type="entry name" value="SNO ONCOGENE, ISOFORM B"/>
    <property type="match status" value="1"/>
</dbReference>
<dbReference type="OrthoDB" id="3938623at2759"/>
<dbReference type="SMART" id="SM01046">
    <property type="entry name" value="c-SKI_SMAD_bind"/>
    <property type="match status" value="1"/>
</dbReference>
<dbReference type="SUPFAM" id="SSF46955">
    <property type="entry name" value="Putative DNA-binding domain"/>
    <property type="match status" value="1"/>
</dbReference>
<dbReference type="GO" id="GO:0005737">
    <property type="term" value="C:cytoplasm"/>
    <property type="evidence" value="ECO:0007669"/>
    <property type="project" value="TreeGrafter"/>
</dbReference>
<dbReference type="Pfam" id="PF08782">
    <property type="entry name" value="c-SKI_SMAD_bind"/>
    <property type="match status" value="1"/>
</dbReference>
<dbReference type="InterPro" id="IPR037000">
    <property type="entry name" value="Ski_DNA-bd_sf"/>
</dbReference>
<dbReference type="AlphaFoldDB" id="A0A7R8W9I0"/>
<organism evidence="2">
    <name type="scientific">Cyprideis torosa</name>
    <dbReference type="NCBI Taxonomy" id="163714"/>
    <lineage>
        <taxon>Eukaryota</taxon>
        <taxon>Metazoa</taxon>
        <taxon>Ecdysozoa</taxon>
        <taxon>Arthropoda</taxon>
        <taxon>Crustacea</taxon>
        <taxon>Oligostraca</taxon>
        <taxon>Ostracoda</taxon>
        <taxon>Podocopa</taxon>
        <taxon>Podocopida</taxon>
        <taxon>Cytherocopina</taxon>
        <taxon>Cytheroidea</taxon>
        <taxon>Cytherideidae</taxon>
        <taxon>Cyprideis</taxon>
    </lineage>
</organism>
<dbReference type="Pfam" id="PF02437">
    <property type="entry name" value="Ski_Sno_DHD"/>
    <property type="match status" value="1"/>
</dbReference>
<dbReference type="InterPro" id="IPR003380">
    <property type="entry name" value="SKI/SNO/DAC"/>
</dbReference>
<comment type="similarity">
    <text evidence="1">Belongs to the SKI family.</text>
</comment>
<dbReference type="SUPFAM" id="SSF63763">
    <property type="entry name" value="SAND domain-like"/>
    <property type="match status" value="1"/>
</dbReference>
<name>A0A7R8W9I0_9CRUS</name>
<dbReference type="Gene3D" id="3.10.390.10">
    <property type="entry name" value="SAND domain-like"/>
    <property type="match status" value="1"/>
</dbReference>
<dbReference type="InterPro" id="IPR009061">
    <property type="entry name" value="DNA-bd_dom_put_sf"/>
</dbReference>
<dbReference type="GO" id="GO:0046332">
    <property type="term" value="F:SMAD binding"/>
    <property type="evidence" value="ECO:0007669"/>
    <property type="project" value="InterPro"/>
</dbReference>
<accession>A0A7R8W9I0</accession>
<dbReference type="InterPro" id="IPR014890">
    <property type="entry name" value="c-SKI_SMAD4-bd_dom"/>
</dbReference>
<dbReference type="InterPro" id="IPR010919">
    <property type="entry name" value="SAND-like_dom_sf"/>
</dbReference>
<gene>
    <name evidence="2" type="ORF">CTOB1V02_LOCUS5355</name>
</gene>
<dbReference type="GO" id="GO:0030514">
    <property type="term" value="P:negative regulation of BMP signaling pathway"/>
    <property type="evidence" value="ECO:0007669"/>
    <property type="project" value="TreeGrafter"/>
</dbReference>
<protein>
    <submittedName>
        <fullName evidence="2">Uncharacterized protein</fullName>
    </submittedName>
</protein>
<dbReference type="GO" id="GO:0005667">
    <property type="term" value="C:transcription regulator complex"/>
    <property type="evidence" value="ECO:0007669"/>
    <property type="project" value="TreeGrafter"/>
</dbReference>
<dbReference type="Gene3D" id="3.10.260.20">
    <property type="entry name" value="Ski"/>
    <property type="match status" value="1"/>
</dbReference>
<dbReference type="CDD" id="cd21079">
    <property type="entry name" value="DHD_Ski_Sno"/>
    <property type="match status" value="1"/>
</dbReference>
<evidence type="ECO:0000313" key="2">
    <source>
        <dbReference type="EMBL" id="CAD7227448.1"/>
    </source>
</evidence>
<dbReference type="GO" id="GO:0005634">
    <property type="term" value="C:nucleus"/>
    <property type="evidence" value="ECO:0007669"/>
    <property type="project" value="TreeGrafter"/>
</dbReference>
<dbReference type="GO" id="GO:0000981">
    <property type="term" value="F:DNA-binding transcription factor activity, RNA polymerase II-specific"/>
    <property type="evidence" value="ECO:0007669"/>
    <property type="project" value="TreeGrafter"/>
</dbReference>
<dbReference type="GO" id="GO:0000978">
    <property type="term" value="F:RNA polymerase II cis-regulatory region sequence-specific DNA binding"/>
    <property type="evidence" value="ECO:0007669"/>
    <property type="project" value="TreeGrafter"/>
</dbReference>
<reference evidence="2" key="1">
    <citation type="submission" date="2020-11" db="EMBL/GenBank/DDBJ databases">
        <authorList>
            <person name="Tran Van P."/>
        </authorList>
    </citation>
    <scope>NUCLEOTIDE SEQUENCE</scope>
</reference>